<gene>
    <name evidence="1" type="ORF">Anas_03189</name>
</gene>
<dbReference type="AlphaFoldDB" id="A0A5N5TJ38"/>
<reference evidence="1 2" key="1">
    <citation type="journal article" date="2019" name="PLoS Biol.">
        <title>Sex chromosomes control vertical transmission of feminizing Wolbachia symbionts in an isopod.</title>
        <authorList>
            <person name="Becking T."/>
            <person name="Chebbi M.A."/>
            <person name="Giraud I."/>
            <person name="Moumen B."/>
            <person name="Laverre T."/>
            <person name="Caubet Y."/>
            <person name="Peccoud J."/>
            <person name="Gilbert C."/>
            <person name="Cordaux R."/>
        </authorList>
    </citation>
    <scope>NUCLEOTIDE SEQUENCE [LARGE SCALE GENOMIC DNA]</scope>
    <source>
        <strain evidence="1">ANa2</strain>
        <tissue evidence="1">Whole body excluding digestive tract and cuticle</tissue>
    </source>
</reference>
<name>A0A5N5TJ38_9CRUS</name>
<evidence type="ECO:0000313" key="1">
    <source>
        <dbReference type="EMBL" id="KAB7505410.1"/>
    </source>
</evidence>
<keyword evidence="2" id="KW-1185">Reference proteome</keyword>
<accession>A0A5N5TJ38</accession>
<dbReference type="EMBL" id="SEYY01001245">
    <property type="protein sequence ID" value="KAB7505410.1"/>
    <property type="molecule type" value="Genomic_DNA"/>
</dbReference>
<evidence type="ECO:0000313" key="2">
    <source>
        <dbReference type="Proteomes" id="UP000326759"/>
    </source>
</evidence>
<protein>
    <submittedName>
        <fullName evidence="1">Uncharacterized protein</fullName>
    </submittedName>
</protein>
<organism evidence="1 2">
    <name type="scientific">Armadillidium nasatum</name>
    <dbReference type="NCBI Taxonomy" id="96803"/>
    <lineage>
        <taxon>Eukaryota</taxon>
        <taxon>Metazoa</taxon>
        <taxon>Ecdysozoa</taxon>
        <taxon>Arthropoda</taxon>
        <taxon>Crustacea</taxon>
        <taxon>Multicrustacea</taxon>
        <taxon>Malacostraca</taxon>
        <taxon>Eumalacostraca</taxon>
        <taxon>Peracarida</taxon>
        <taxon>Isopoda</taxon>
        <taxon>Oniscidea</taxon>
        <taxon>Crinocheta</taxon>
        <taxon>Armadillidiidae</taxon>
        <taxon>Armadillidium</taxon>
    </lineage>
</organism>
<proteinExistence type="predicted"/>
<dbReference type="OrthoDB" id="160374at2759"/>
<dbReference type="Proteomes" id="UP000326759">
    <property type="component" value="Unassembled WGS sequence"/>
</dbReference>
<sequence length="863" mass="99692">MEYSSKQDFGNLGNLVVYLNGKQNISERLKIGKKIFYISSKMPPQHKEEVIIVWLMDILSTNKVLTFTDEEVVLIWRTLREFFSSKRLKGLCLNHWICPITPPFVQTLMRTSCEKAPREIQQEALSICECLLKMSTFSPQVMILTKQSFRLLTGVLKLTLETHSFSLFQSLIIMLLQKVTFVISNEMTKENVMSLVFENQALNLLEILFELKKKNSEYSELIKEIENYLNLVLFADESMNGYSRIFDLNIFKINESSSLRIGESFYSFISALLTKSDKEKTAYILKEFYTCFFQTFKRSEELIFYAINVSMHLLGLSYESGVVEVEKSASTSMIPVKLNKIHKYMFASCILESLLLAEVNVEFTSSEVSFKDFINSLFRELIFQKHPNEFMLQSLIFIIRMGPYLISEHLDLFGNLLLLNREDSSLNEKVDEIFCIILSLNQKCRTVDEFLEKLSHVLLSLDENQLPVSILQNDLKTLFLRKNSFPTIQLCNIMYHSFRFLKNLLSAIKGMGTMASMNIWNSLHKTLSTTCHFHLQTLSSSKCLLKISYIIWLSSCCLNTTSIIDVSMPKSISGVISVFDLFASDCIEPLVSDMSQITVEGKWELLQALLSLILAWSEIHCTLCLSSNKYRKETKFPLRSKVEEENFKDLKSLIPFFDQSSFEKFSFLNEEEDTSRSYIIQILIKRLSLSRLQESDIRVRETLPKSSTVTKVVDYILDVRDPSLFPLSSDILALHTPSFLPFLKKKNYVNLARYFVYGIEESKELWIKFGKSQTFRENESLQIQIFSLLCTNVLSLFSGKKRKLDECASEELSKTQILNSLMLKRLTSVQENQTKFASDFILIFSDLEALLKIHGGELFKIKK</sequence>
<comment type="caution">
    <text evidence="1">The sequence shown here is derived from an EMBL/GenBank/DDBJ whole genome shotgun (WGS) entry which is preliminary data.</text>
</comment>